<dbReference type="Pfam" id="PF02458">
    <property type="entry name" value="Transferase"/>
    <property type="match status" value="1"/>
</dbReference>
<proteinExistence type="predicted"/>
<protein>
    <submittedName>
        <fullName evidence="1">Uncharacterized protein</fullName>
    </submittedName>
</protein>
<organism evidence="1">
    <name type="scientific">Salvia splendens</name>
    <name type="common">Scarlet sage</name>
    <dbReference type="NCBI Taxonomy" id="180675"/>
    <lineage>
        <taxon>Eukaryota</taxon>
        <taxon>Viridiplantae</taxon>
        <taxon>Streptophyta</taxon>
        <taxon>Embryophyta</taxon>
        <taxon>Tracheophyta</taxon>
        <taxon>Spermatophyta</taxon>
        <taxon>Magnoliopsida</taxon>
        <taxon>eudicotyledons</taxon>
        <taxon>Gunneridae</taxon>
        <taxon>Pentapetalae</taxon>
        <taxon>asterids</taxon>
        <taxon>lamiids</taxon>
        <taxon>Lamiales</taxon>
        <taxon>Lamiaceae</taxon>
        <taxon>Nepetoideae</taxon>
        <taxon>Mentheae</taxon>
        <taxon>Salviinae</taxon>
        <taxon>Salvia</taxon>
        <taxon>Salvia subgen. Calosphace</taxon>
        <taxon>core Calosphace</taxon>
    </lineage>
</organism>
<evidence type="ECO:0000313" key="2">
    <source>
        <dbReference type="Proteomes" id="UP000298416"/>
    </source>
</evidence>
<dbReference type="AlphaFoldDB" id="A0A8X8Y1M2"/>
<reference evidence="1" key="1">
    <citation type="submission" date="2018-01" db="EMBL/GenBank/DDBJ databases">
        <authorList>
            <person name="Mao J.F."/>
        </authorList>
    </citation>
    <scope>NUCLEOTIDE SEQUENCE</scope>
    <source>
        <strain evidence="1">Huo1</strain>
        <tissue evidence="1">Leaf</tissue>
    </source>
</reference>
<evidence type="ECO:0000313" key="1">
    <source>
        <dbReference type="EMBL" id="KAG6421471.1"/>
    </source>
</evidence>
<dbReference type="Gene3D" id="3.30.559.10">
    <property type="entry name" value="Chloramphenicol acetyltransferase-like domain"/>
    <property type="match status" value="1"/>
</dbReference>
<dbReference type="Proteomes" id="UP000298416">
    <property type="component" value="Unassembled WGS sequence"/>
</dbReference>
<gene>
    <name evidence="1" type="ORF">SASPL_118024</name>
</gene>
<name>A0A8X8Y1M2_SALSN</name>
<comment type="caution">
    <text evidence="1">The sequence shown here is derived from an EMBL/GenBank/DDBJ whole genome shotgun (WGS) entry which is preliminary data.</text>
</comment>
<reference evidence="1" key="2">
    <citation type="submission" date="2020-08" db="EMBL/GenBank/DDBJ databases">
        <title>Plant Genome Project.</title>
        <authorList>
            <person name="Zhang R.-G."/>
        </authorList>
    </citation>
    <scope>NUCLEOTIDE SEQUENCE</scope>
    <source>
        <strain evidence="1">Huo1</strain>
        <tissue evidence="1">Leaf</tissue>
    </source>
</reference>
<sequence>MAGRLHRGAKGRIEIDCNGEGAAFVEAEAEADLDDIGDFAPHPDFYLTPKVDYSQGISSFPLLLVQYLYEQYTRYVLMKTKERTSESEVLSNERKRIISGQ</sequence>
<accession>A0A8X8Y1M2</accession>
<dbReference type="EMBL" id="PNBA02000006">
    <property type="protein sequence ID" value="KAG6421471.1"/>
    <property type="molecule type" value="Genomic_DNA"/>
</dbReference>
<dbReference type="InterPro" id="IPR023213">
    <property type="entry name" value="CAT-like_dom_sf"/>
</dbReference>
<keyword evidence="2" id="KW-1185">Reference proteome</keyword>